<feature type="region of interest" description="Disordered" evidence="23">
    <location>
        <begin position="349"/>
        <end position="370"/>
    </location>
</feature>
<keyword evidence="13" id="KW-1015">Disulfide bond</keyword>
<evidence type="ECO:0000256" key="21">
    <source>
        <dbReference type="ARBA" id="ARBA00045936"/>
    </source>
</evidence>
<dbReference type="InterPro" id="IPR027430">
    <property type="entry name" value="Retinal_BS"/>
</dbReference>
<dbReference type="GO" id="GO:0009881">
    <property type="term" value="F:photoreceptor activity"/>
    <property type="evidence" value="ECO:0007669"/>
    <property type="project" value="UniProtKB-KW"/>
</dbReference>
<evidence type="ECO:0000256" key="17">
    <source>
        <dbReference type="ARBA" id="ARBA00023273"/>
    </source>
</evidence>
<dbReference type="SUPFAM" id="SSF81321">
    <property type="entry name" value="Family A G protein-coupled receptor-like"/>
    <property type="match status" value="1"/>
</dbReference>
<dbReference type="Pfam" id="PF02162">
    <property type="entry name" value="XYPPX"/>
    <property type="match status" value="2"/>
</dbReference>
<comment type="function">
    <text evidence="21">Photoreceptor required for image-forming vision at low light intensity. Light-induced isomerization of 11-cis to all-trans retinal triggers a conformational change that activates signaling via G-proteins. Signaling mediates the activation of phospholipase C. Subsequent receptor phosphorylation mediates displacement of the bound G-protein alpha subunit by arrestin and terminates signaling.</text>
</comment>
<keyword evidence="17" id="KW-0966">Cell projection</keyword>
<keyword evidence="9 22" id="KW-0157">Chromophore</keyword>
<evidence type="ECO:0000256" key="14">
    <source>
        <dbReference type="ARBA" id="ARBA00023170"/>
    </source>
</evidence>
<keyword evidence="2" id="KW-1003">Cell membrane</keyword>
<dbReference type="PRINTS" id="PR00239">
    <property type="entry name" value="RHODOPSNTAIL"/>
</dbReference>
<dbReference type="PROSITE" id="PS50262">
    <property type="entry name" value="G_PROTEIN_RECEP_F1_2"/>
    <property type="match status" value="1"/>
</dbReference>
<feature type="compositionally biased region" description="Low complexity" evidence="23">
    <location>
        <begin position="437"/>
        <end position="450"/>
    </location>
</feature>
<dbReference type="GO" id="GO:0007602">
    <property type="term" value="P:phototransduction"/>
    <property type="evidence" value="ECO:0007669"/>
    <property type="project" value="UniProtKB-KW"/>
</dbReference>
<keyword evidence="15" id="KW-0325">Glycoprotein</keyword>
<evidence type="ECO:0000256" key="1">
    <source>
        <dbReference type="ARBA" id="ARBA00013487"/>
    </source>
</evidence>
<keyword evidence="19" id="KW-0844">Vision</keyword>
<dbReference type="AlphaFoldDB" id="A0A6P7TJ90"/>
<feature type="domain" description="G-protein coupled receptors family 1 profile" evidence="24">
    <location>
        <begin position="52"/>
        <end position="316"/>
    </location>
</feature>
<gene>
    <name evidence="26 27" type="primary">LOC115223609</name>
</gene>
<accession>A0A6P7TJ90</accession>
<feature type="transmembrane region" description="Helical" evidence="22">
    <location>
        <begin position="263"/>
        <end position="285"/>
    </location>
</feature>
<evidence type="ECO:0000259" key="24">
    <source>
        <dbReference type="PROSITE" id="PS50262"/>
    </source>
</evidence>
<dbReference type="Pfam" id="PF00001">
    <property type="entry name" value="7tm_1"/>
    <property type="match status" value="1"/>
</dbReference>
<feature type="compositionally biased region" description="Pro residues" evidence="23">
    <location>
        <begin position="393"/>
        <end position="415"/>
    </location>
</feature>
<dbReference type="InterPro" id="IPR006031">
    <property type="entry name" value="XYPPX"/>
</dbReference>
<dbReference type="PROSITE" id="PS00238">
    <property type="entry name" value="OPSIN"/>
    <property type="match status" value="1"/>
</dbReference>
<dbReference type="RefSeq" id="XP_029650125.1">
    <property type="nucleotide sequence ID" value="XM_029794265.2"/>
</dbReference>
<keyword evidence="16 22" id="KW-0807">Transducer</keyword>
<dbReference type="InterPro" id="IPR000276">
    <property type="entry name" value="GPCR_Rhodpsn"/>
</dbReference>
<feature type="transmembrane region" description="Helical" evidence="22">
    <location>
        <begin position="34"/>
        <end position="60"/>
    </location>
</feature>
<evidence type="ECO:0000256" key="13">
    <source>
        <dbReference type="ARBA" id="ARBA00023157"/>
    </source>
</evidence>
<sequence>MVESSTLVNQTWWYNPTVDIHPHWAKFDPIPDAVYYSVGIFIGIVGIIGIFGNGIVIYLFSKTKSLQTPANMFIINLAMSDLSFSAINGFPLKTVSSFMKKWIFGKVACQLYGLLGGIFGFMSINTMAMISIDRYNVIGRPMAASKKMSHRRAFLMIIFVWMWSIVWAVGPVFNWGAYVPEGILTSCSFDYLSIDSNTRSFILCMYFMGFMLPVVIIAFCYFNIVMSVSNHEKEMAAMAKRLNAKELRKAQAGQSAEMKLAKISMVIITQFMLSWSPYAVIALLAQFGPAEWVTPYAAELPVLFAKASAIHNPIVYSVSHPKFREAIQNTFPWLLTCCQFNEKECEDANDAEAEIAPSEGGGGGGGGESVDAAQMKEMMAMMQKMQAQQAAYPQPPPQGYPPQGYPPQGYPPQGYPPQGAYPPQGYPPQGYPPQGAPPQGDATQGAPPQGVDNQAYQA</sequence>
<name>A0A6P7TJ90_9MOLL</name>
<evidence type="ECO:0000313" key="25">
    <source>
        <dbReference type="Proteomes" id="UP000515154"/>
    </source>
</evidence>
<dbReference type="PROSITE" id="PS00237">
    <property type="entry name" value="G_PROTEIN_RECEP_F1_1"/>
    <property type="match status" value="1"/>
</dbReference>
<feature type="transmembrane region" description="Helical" evidence="22">
    <location>
        <begin position="153"/>
        <end position="173"/>
    </location>
</feature>
<dbReference type="FunFam" id="1.20.1070.10:FF:000044">
    <property type="entry name" value="Opsin, ultraviolet-sensitive"/>
    <property type="match status" value="1"/>
</dbReference>
<evidence type="ECO:0000256" key="3">
    <source>
        <dbReference type="ARBA" id="ARBA00022543"/>
    </source>
</evidence>
<reference evidence="26 27" key="1">
    <citation type="submission" date="2025-08" db="UniProtKB">
        <authorList>
            <consortium name="RefSeq"/>
        </authorList>
    </citation>
    <scope>IDENTIFICATION</scope>
</reference>
<evidence type="ECO:0000313" key="27">
    <source>
        <dbReference type="RefSeq" id="XP_036368561.1"/>
    </source>
</evidence>
<evidence type="ECO:0000256" key="12">
    <source>
        <dbReference type="ARBA" id="ARBA00023139"/>
    </source>
</evidence>
<dbReference type="Gene3D" id="1.20.1070.10">
    <property type="entry name" value="Rhodopsin 7-helix transmembrane proteins"/>
    <property type="match status" value="1"/>
</dbReference>
<feature type="transmembrane region" description="Helical" evidence="22">
    <location>
        <begin position="200"/>
        <end position="225"/>
    </location>
</feature>
<dbReference type="PRINTS" id="PR00237">
    <property type="entry name" value="GPCRRHODOPSN"/>
</dbReference>
<dbReference type="CDD" id="cd15337">
    <property type="entry name" value="7tmA_Opsin_Gq_invertebrates"/>
    <property type="match status" value="1"/>
</dbReference>
<keyword evidence="6 22" id="KW-0812">Transmembrane</keyword>
<dbReference type="PRINTS" id="PR00238">
    <property type="entry name" value="OPSIN"/>
</dbReference>
<keyword evidence="3 22" id="KW-0600">Photoreceptor protein</keyword>
<evidence type="ECO:0000256" key="16">
    <source>
        <dbReference type="ARBA" id="ARBA00023224"/>
    </source>
</evidence>
<keyword evidence="4" id="KW-0597">Phosphoprotein</keyword>
<evidence type="ECO:0000256" key="2">
    <source>
        <dbReference type="ARBA" id="ARBA00022475"/>
    </source>
</evidence>
<evidence type="ECO:0000256" key="5">
    <source>
        <dbReference type="ARBA" id="ARBA00022606"/>
    </source>
</evidence>
<evidence type="ECO:0000256" key="7">
    <source>
        <dbReference type="ARBA" id="ARBA00022925"/>
    </source>
</evidence>
<dbReference type="GO" id="GO:0016020">
    <property type="term" value="C:membrane"/>
    <property type="evidence" value="ECO:0007669"/>
    <property type="project" value="UniProtKB-SubCell"/>
</dbReference>
<proteinExistence type="inferred from homology"/>
<keyword evidence="10 22" id="KW-0297">G-protein coupled receptor</keyword>
<keyword evidence="18" id="KW-0449">Lipoprotein</keyword>
<dbReference type="KEGG" id="osn:115223609"/>
<feature type="compositionally biased region" description="Pro residues" evidence="23">
    <location>
        <begin position="424"/>
        <end position="436"/>
    </location>
</feature>
<protein>
    <recommendedName>
        <fullName evidence="1">Rhodopsin</fullName>
    </recommendedName>
</protein>
<evidence type="ECO:0000256" key="9">
    <source>
        <dbReference type="ARBA" id="ARBA00022991"/>
    </source>
</evidence>
<feature type="compositionally biased region" description="Gly residues" evidence="23">
    <location>
        <begin position="359"/>
        <end position="368"/>
    </location>
</feature>
<keyword evidence="12" id="KW-0564">Palmitate</keyword>
<keyword evidence="8 22" id="KW-1133">Transmembrane helix</keyword>
<dbReference type="PANTHER" id="PTHR24240">
    <property type="entry name" value="OPSIN"/>
    <property type="match status" value="1"/>
</dbReference>
<dbReference type="SMART" id="SM01381">
    <property type="entry name" value="7TM_GPCR_Srsx"/>
    <property type="match status" value="1"/>
</dbReference>
<dbReference type="InterPro" id="IPR017452">
    <property type="entry name" value="GPCR_Rhodpsn_7TM"/>
</dbReference>
<keyword evidence="14 22" id="KW-0675">Receptor</keyword>
<dbReference type="GO" id="GO:0004930">
    <property type="term" value="F:G protein-coupled receptor activity"/>
    <property type="evidence" value="ECO:0007669"/>
    <property type="project" value="UniProtKB-KW"/>
</dbReference>
<dbReference type="Proteomes" id="UP000515154">
    <property type="component" value="Linkage group LG23"/>
</dbReference>
<dbReference type="InterPro" id="IPR050125">
    <property type="entry name" value="GPCR_opsins"/>
</dbReference>
<keyword evidence="11 22" id="KW-0472">Membrane</keyword>
<dbReference type="RefSeq" id="XP_036368561.1">
    <property type="nucleotide sequence ID" value="XM_036512668.1"/>
</dbReference>
<dbReference type="GO" id="GO:0007601">
    <property type="term" value="P:visual perception"/>
    <property type="evidence" value="ECO:0007669"/>
    <property type="project" value="UniProtKB-KW"/>
</dbReference>
<evidence type="ECO:0000256" key="23">
    <source>
        <dbReference type="SAM" id="MobiDB-lite"/>
    </source>
</evidence>
<feature type="transmembrane region" description="Helical" evidence="22">
    <location>
        <begin position="72"/>
        <end position="91"/>
    </location>
</feature>
<organism evidence="25 26">
    <name type="scientific">Octopus sinensis</name>
    <name type="common">East Asian common octopus</name>
    <dbReference type="NCBI Taxonomy" id="2607531"/>
    <lineage>
        <taxon>Eukaryota</taxon>
        <taxon>Metazoa</taxon>
        <taxon>Spiralia</taxon>
        <taxon>Lophotrochozoa</taxon>
        <taxon>Mollusca</taxon>
        <taxon>Cephalopoda</taxon>
        <taxon>Coleoidea</taxon>
        <taxon>Octopodiformes</taxon>
        <taxon>Octopoda</taxon>
        <taxon>Incirrata</taxon>
        <taxon>Octopodidae</taxon>
        <taxon>Octopus</taxon>
    </lineage>
</organism>
<evidence type="ECO:0000256" key="19">
    <source>
        <dbReference type="ARBA" id="ARBA00023305"/>
    </source>
</evidence>
<keyword evidence="5 22" id="KW-0716">Sensory transduction</keyword>
<feature type="transmembrane region" description="Helical" evidence="22">
    <location>
        <begin position="111"/>
        <end position="132"/>
    </location>
</feature>
<evidence type="ECO:0000256" key="4">
    <source>
        <dbReference type="ARBA" id="ARBA00022553"/>
    </source>
</evidence>
<feature type="region of interest" description="Disordered" evidence="23">
    <location>
        <begin position="384"/>
        <end position="458"/>
    </location>
</feature>
<evidence type="ECO:0000313" key="26">
    <source>
        <dbReference type="RefSeq" id="XP_029650125.1"/>
    </source>
</evidence>
<evidence type="ECO:0000256" key="20">
    <source>
        <dbReference type="ARBA" id="ARBA00043946"/>
    </source>
</evidence>
<evidence type="ECO:0000256" key="11">
    <source>
        <dbReference type="ARBA" id="ARBA00023136"/>
    </source>
</evidence>
<keyword evidence="7 22" id="KW-0681">Retinal protein</keyword>
<evidence type="ECO:0000256" key="10">
    <source>
        <dbReference type="ARBA" id="ARBA00023040"/>
    </source>
</evidence>
<evidence type="ECO:0000256" key="18">
    <source>
        <dbReference type="ARBA" id="ARBA00023288"/>
    </source>
</evidence>
<evidence type="ECO:0000256" key="22">
    <source>
        <dbReference type="RuleBase" id="RU004951"/>
    </source>
</evidence>
<evidence type="ECO:0000256" key="15">
    <source>
        <dbReference type="ARBA" id="ARBA00023180"/>
    </source>
</evidence>
<dbReference type="InterPro" id="IPR001760">
    <property type="entry name" value="Opsin"/>
</dbReference>
<comment type="caution">
    <text evidence="22">Lacks conserved residue(s) required for the propagation of feature annotation.</text>
</comment>
<comment type="similarity">
    <text evidence="22">Belongs to the G-protein coupled receptor 1 family. Opsin subfamily.</text>
</comment>
<comment type="subcellular location">
    <subcellularLocation>
        <location evidence="20">Cell projection</location>
        <location evidence="20">Rhabdomere membrane</location>
        <topology evidence="20">Multi-pass membrane protein</topology>
    </subcellularLocation>
    <subcellularLocation>
        <location evidence="22">Membrane</location>
        <topology evidence="22">Multi-pass membrane protein</topology>
    </subcellularLocation>
</comment>
<evidence type="ECO:0000256" key="6">
    <source>
        <dbReference type="ARBA" id="ARBA00022692"/>
    </source>
</evidence>
<keyword evidence="25" id="KW-1185">Reference proteome</keyword>
<evidence type="ECO:0000256" key="8">
    <source>
        <dbReference type="ARBA" id="ARBA00022989"/>
    </source>
</evidence>